<evidence type="ECO:0000313" key="2">
    <source>
        <dbReference type="EMBL" id="KFK21971.1"/>
    </source>
</evidence>
<protein>
    <submittedName>
        <fullName evidence="2">Uncharacterized protein</fullName>
    </submittedName>
</protein>
<gene>
    <name evidence="2" type="ORF">AALP_AAs73735U000500</name>
</gene>
<proteinExistence type="predicted"/>
<name>A0A087FWG9_ARAAL</name>
<evidence type="ECO:0000256" key="1">
    <source>
        <dbReference type="SAM" id="MobiDB-lite"/>
    </source>
</evidence>
<evidence type="ECO:0000313" key="3">
    <source>
        <dbReference type="Proteomes" id="UP000029120"/>
    </source>
</evidence>
<keyword evidence="3" id="KW-1185">Reference proteome</keyword>
<dbReference type="Gramene" id="KFK21971">
    <property type="protein sequence ID" value="KFK21971"/>
    <property type="gene ID" value="AALP_AAs73735U000500"/>
</dbReference>
<dbReference type="EMBL" id="KL994143">
    <property type="protein sequence ID" value="KFK21971.1"/>
    <property type="molecule type" value="Genomic_DNA"/>
</dbReference>
<reference evidence="3" key="1">
    <citation type="journal article" date="2015" name="Nat. Plants">
        <title>Genome expansion of Arabis alpina linked with retrotransposition and reduced symmetric DNA methylation.</title>
        <authorList>
            <person name="Willing E.M."/>
            <person name="Rawat V."/>
            <person name="Mandakova T."/>
            <person name="Maumus F."/>
            <person name="James G.V."/>
            <person name="Nordstroem K.J."/>
            <person name="Becker C."/>
            <person name="Warthmann N."/>
            <person name="Chica C."/>
            <person name="Szarzynska B."/>
            <person name="Zytnicki M."/>
            <person name="Albani M.C."/>
            <person name="Kiefer C."/>
            <person name="Bergonzi S."/>
            <person name="Castaings L."/>
            <person name="Mateos J.L."/>
            <person name="Berns M.C."/>
            <person name="Bujdoso N."/>
            <person name="Piofczyk T."/>
            <person name="de Lorenzo L."/>
            <person name="Barrero-Sicilia C."/>
            <person name="Mateos I."/>
            <person name="Piednoel M."/>
            <person name="Hagmann J."/>
            <person name="Chen-Min-Tao R."/>
            <person name="Iglesias-Fernandez R."/>
            <person name="Schuster S.C."/>
            <person name="Alonso-Blanco C."/>
            <person name="Roudier F."/>
            <person name="Carbonero P."/>
            <person name="Paz-Ares J."/>
            <person name="Davis S.J."/>
            <person name="Pecinka A."/>
            <person name="Quesneville H."/>
            <person name="Colot V."/>
            <person name="Lysak M.A."/>
            <person name="Weigel D."/>
            <person name="Coupland G."/>
            <person name="Schneeberger K."/>
        </authorList>
    </citation>
    <scope>NUCLEOTIDE SEQUENCE [LARGE SCALE GENOMIC DNA]</scope>
    <source>
        <strain evidence="3">cv. Pajares</strain>
    </source>
</reference>
<feature type="region of interest" description="Disordered" evidence="1">
    <location>
        <begin position="1"/>
        <end position="67"/>
    </location>
</feature>
<sequence>MEEVDEDGDREEEADEAEDGGSGSGEEEEADKAEGGGSGNREEEEADEAEGGGSGNGDEQESNRAVDEVVATEVMQPMEMCFPNTEYGKPVKIVTKCYVEKAIATINDVLELEELEWLH</sequence>
<organism evidence="2 3">
    <name type="scientific">Arabis alpina</name>
    <name type="common">Alpine rock-cress</name>
    <dbReference type="NCBI Taxonomy" id="50452"/>
    <lineage>
        <taxon>Eukaryota</taxon>
        <taxon>Viridiplantae</taxon>
        <taxon>Streptophyta</taxon>
        <taxon>Embryophyta</taxon>
        <taxon>Tracheophyta</taxon>
        <taxon>Spermatophyta</taxon>
        <taxon>Magnoliopsida</taxon>
        <taxon>eudicotyledons</taxon>
        <taxon>Gunneridae</taxon>
        <taxon>Pentapetalae</taxon>
        <taxon>rosids</taxon>
        <taxon>malvids</taxon>
        <taxon>Brassicales</taxon>
        <taxon>Brassicaceae</taxon>
        <taxon>Arabideae</taxon>
        <taxon>Arabis</taxon>
    </lineage>
</organism>
<feature type="compositionally biased region" description="Acidic residues" evidence="1">
    <location>
        <begin position="1"/>
        <end position="31"/>
    </location>
</feature>
<accession>A0A087FWG9</accession>
<dbReference type="AlphaFoldDB" id="A0A087FWG9"/>
<dbReference type="Proteomes" id="UP000029120">
    <property type="component" value="Unassembled WGS sequence"/>
</dbReference>